<evidence type="ECO:0000313" key="3">
    <source>
        <dbReference type="Proteomes" id="UP000732105"/>
    </source>
</evidence>
<comment type="caution">
    <text evidence="2">The sequence shown here is derived from an EMBL/GenBank/DDBJ whole genome shotgun (WGS) entry which is preliminary data.</text>
</comment>
<sequence length="161" mass="18300">MKNINQELLEQVSIAAKDNPRKRMNFNFHANGEELLQRMLNALEPETYLRPHRHTSQVEIFLLLRGKITVLLFNDVGEITTVKHLDPLEGEYGVEIPAGVWHTILVEEEGSVIYEIKEGPYVPNIGVEFATWAPEVHNTESSIAYIKALRGEIAGLINNRK</sequence>
<dbReference type="NCBIfam" id="TIGR04366">
    <property type="entry name" value="cupin_WbuC"/>
    <property type="match status" value="1"/>
</dbReference>
<feature type="domain" description="Cupin fold metalloprotein WbuC cupin" evidence="1">
    <location>
        <begin position="4"/>
        <end position="82"/>
    </location>
</feature>
<dbReference type="InterPro" id="IPR011051">
    <property type="entry name" value="RmlC_Cupin_sf"/>
</dbReference>
<accession>A0ABX1WTC9</accession>
<reference evidence="2 3" key="1">
    <citation type="submission" date="2018-12" db="EMBL/GenBank/DDBJ databases">
        <title>Marinifilum JC070 sp. nov., a marine bacterium isolated from Yongle Blue Hole in the South China Sea.</title>
        <authorList>
            <person name="Fu T."/>
        </authorList>
    </citation>
    <scope>NUCLEOTIDE SEQUENCE [LARGE SCALE GENOMIC DNA]</scope>
    <source>
        <strain evidence="2 3">JC070</strain>
    </source>
</reference>
<protein>
    <submittedName>
        <fullName evidence="2">Cupin fold metalloprotein, WbuC family</fullName>
    </submittedName>
</protein>
<dbReference type="RefSeq" id="WP_171594505.1">
    <property type="nucleotide sequence ID" value="NZ_RZNH01000005.1"/>
</dbReference>
<dbReference type="SUPFAM" id="SSF51182">
    <property type="entry name" value="RmlC-like cupins"/>
    <property type="match status" value="1"/>
</dbReference>
<dbReference type="InterPro" id="IPR046058">
    <property type="entry name" value="WbuC_cupin"/>
</dbReference>
<dbReference type="Gene3D" id="2.60.120.10">
    <property type="entry name" value="Jelly Rolls"/>
    <property type="match status" value="1"/>
</dbReference>
<evidence type="ECO:0000259" key="1">
    <source>
        <dbReference type="Pfam" id="PF19480"/>
    </source>
</evidence>
<dbReference type="InterPro" id="IPR027565">
    <property type="entry name" value="Cupin_WbuC"/>
</dbReference>
<dbReference type="CDD" id="cd07005">
    <property type="entry name" value="cupin_WbuC-like"/>
    <property type="match status" value="1"/>
</dbReference>
<dbReference type="Proteomes" id="UP000732105">
    <property type="component" value="Unassembled WGS sequence"/>
</dbReference>
<name>A0ABX1WTC9_9BACT</name>
<dbReference type="EMBL" id="RZNH01000005">
    <property type="protein sequence ID" value="NOU59236.1"/>
    <property type="molecule type" value="Genomic_DNA"/>
</dbReference>
<evidence type="ECO:0000313" key="2">
    <source>
        <dbReference type="EMBL" id="NOU59236.1"/>
    </source>
</evidence>
<proteinExistence type="predicted"/>
<keyword evidence="3" id="KW-1185">Reference proteome</keyword>
<dbReference type="InterPro" id="IPR014710">
    <property type="entry name" value="RmlC-like_jellyroll"/>
</dbReference>
<organism evidence="2 3">
    <name type="scientific">Marinifilum caeruleilacunae</name>
    <dbReference type="NCBI Taxonomy" id="2499076"/>
    <lineage>
        <taxon>Bacteria</taxon>
        <taxon>Pseudomonadati</taxon>
        <taxon>Bacteroidota</taxon>
        <taxon>Bacteroidia</taxon>
        <taxon>Marinilabiliales</taxon>
        <taxon>Marinifilaceae</taxon>
    </lineage>
</organism>
<dbReference type="Pfam" id="PF19480">
    <property type="entry name" value="DUF6016"/>
    <property type="match status" value="1"/>
</dbReference>
<gene>
    <name evidence="2" type="ORF">ELS83_05345</name>
</gene>